<dbReference type="EMBL" id="BMTL01000036">
    <property type="protein sequence ID" value="GGS19466.1"/>
    <property type="molecule type" value="Genomic_DNA"/>
</dbReference>
<dbReference type="PANTHER" id="PTHR42917:SF2">
    <property type="entry name" value="2,4-DIENOYL-COA REDUCTASE [(2E)-ENOYL-COA-PRODUCING]"/>
    <property type="match status" value="1"/>
</dbReference>
<evidence type="ECO:0000256" key="5">
    <source>
        <dbReference type="ARBA" id="ARBA00022643"/>
    </source>
</evidence>
<accession>A0A918G5J4</accession>
<gene>
    <name evidence="12" type="primary">fadH</name>
    <name evidence="12" type="ORF">GCM10010269_68110</name>
</gene>
<reference evidence="12" key="2">
    <citation type="submission" date="2020-09" db="EMBL/GenBank/DDBJ databases">
        <authorList>
            <person name="Sun Q."/>
            <person name="Ohkuma M."/>
        </authorList>
    </citation>
    <scope>NUCLEOTIDE SEQUENCE</scope>
    <source>
        <strain evidence="12">JCM 4386</strain>
    </source>
</reference>
<proteinExistence type="inferred from homology"/>
<feature type="domain" description="NADH:flavin oxidoreductase/NADH oxidase N-terminal" evidence="10">
    <location>
        <begin position="5"/>
        <end position="338"/>
    </location>
</feature>
<dbReference type="InterPro" id="IPR013785">
    <property type="entry name" value="Aldolase_TIM"/>
</dbReference>
<evidence type="ECO:0000256" key="1">
    <source>
        <dbReference type="ARBA" id="ARBA00001917"/>
    </source>
</evidence>
<evidence type="ECO:0000313" key="12">
    <source>
        <dbReference type="EMBL" id="GGS19466.1"/>
    </source>
</evidence>
<dbReference type="Gene3D" id="3.50.50.60">
    <property type="entry name" value="FAD/NAD(P)-binding domain"/>
    <property type="match status" value="1"/>
</dbReference>
<dbReference type="SUPFAM" id="SSF51905">
    <property type="entry name" value="FAD/NAD(P)-binding domain"/>
    <property type="match status" value="1"/>
</dbReference>
<keyword evidence="5" id="KW-0288">FMN</keyword>
<evidence type="ECO:0000256" key="2">
    <source>
        <dbReference type="ARBA" id="ARBA00001966"/>
    </source>
</evidence>
<evidence type="ECO:0000256" key="3">
    <source>
        <dbReference type="ARBA" id="ARBA00011048"/>
    </source>
</evidence>
<sequence length="699" mass="72822">MLDQVFRPCVIGGLTVPHRIVMGAMHLNLEALDDGGAALAAFYTERVRGGAGLIVTGGSAVAPAGSGGPGYGVLDDEKHRSALRLAARAVHEAGGLIALQLFHAGRYALPGAPGAVGAAPLAPSAVYSRFSRTVPRTMTEEQITGTVAAFARGAERARELGFDAVEVMGSEGYLINQFTAPLTNRRDDAWGGDAGRRRRFPVEVLRAVRAAAGPGFPVLFRMSGADLVDDGTPWEETSALAVELAGAGADALAVGVGWHESPVPTVQAQVPAGTWAVYAERVKRALRAAGHGAVPVIASNRFNRLAQAEQALAGGDVDLVAMARPFLADPAIVDKSRRGASASVDLCIACNEACIDRSFGTERVSCLVNPRAGHEREFPARSSPARRGRYAVIGAGLAGLEAARTLAGLGHEVEVYEAADEPGGQFRLAARVPGKADFAATVRQREQELDRLGVPVYLGHRIGVRDVPALRAMDGVVLATGVRPHRPDLPGVDLPHVLDYARAFADPAALGPCVAVIGGGGIAVDLAHLLTGDSSPGPTPEEFLASRAMTAPPGAVPVSRTTAAPAGGSRQLTVMRRGGRIGAGIGPSTRWVVMEELRARGVRLLTDVTYEEITQGGVVVVDKGGERRLVAADHVVLATGQESRREVAAVLRRAEIPFESAGGAADARSLNAVRATAQGLRAAHRIVRRAESPGTGRTR</sequence>
<dbReference type="Gene3D" id="3.40.50.720">
    <property type="entry name" value="NAD(P)-binding Rossmann-like Domain"/>
    <property type="match status" value="1"/>
</dbReference>
<keyword evidence="6" id="KW-0479">Metal-binding</keyword>
<dbReference type="InterPro" id="IPR036188">
    <property type="entry name" value="FAD/NAD-bd_sf"/>
</dbReference>
<dbReference type="InterPro" id="IPR001155">
    <property type="entry name" value="OxRdtase_FMN_N"/>
</dbReference>
<evidence type="ECO:0000313" key="13">
    <source>
        <dbReference type="Proteomes" id="UP000606194"/>
    </source>
</evidence>
<comment type="similarity">
    <text evidence="3">In the N-terminal section; belongs to the NADH:flavin oxidoreductase/NADH oxidase family.</text>
</comment>
<evidence type="ECO:0000259" key="11">
    <source>
        <dbReference type="Pfam" id="PF07992"/>
    </source>
</evidence>
<keyword evidence="8" id="KW-0408">Iron</keyword>
<dbReference type="GO" id="GO:0010181">
    <property type="term" value="F:FMN binding"/>
    <property type="evidence" value="ECO:0007669"/>
    <property type="project" value="InterPro"/>
</dbReference>
<dbReference type="GO" id="GO:0046872">
    <property type="term" value="F:metal ion binding"/>
    <property type="evidence" value="ECO:0007669"/>
    <property type="project" value="UniProtKB-KW"/>
</dbReference>
<dbReference type="Proteomes" id="UP000606194">
    <property type="component" value="Unassembled WGS sequence"/>
</dbReference>
<keyword evidence="13" id="KW-1185">Reference proteome</keyword>
<protein>
    <submittedName>
        <fullName evidence="12">NADPH-dependent 2,4-dienoyl-CoA reductase</fullName>
    </submittedName>
</protein>
<keyword evidence="7" id="KW-0560">Oxidoreductase</keyword>
<comment type="caution">
    <text evidence="12">The sequence shown here is derived from an EMBL/GenBank/DDBJ whole genome shotgun (WGS) entry which is preliminary data.</text>
</comment>
<evidence type="ECO:0000259" key="10">
    <source>
        <dbReference type="Pfam" id="PF00724"/>
    </source>
</evidence>
<evidence type="ECO:0000256" key="9">
    <source>
        <dbReference type="ARBA" id="ARBA00023014"/>
    </source>
</evidence>
<dbReference type="Pfam" id="PF07992">
    <property type="entry name" value="Pyr_redox_2"/>
    <property type="match status" value="1"/>
</dbReference>
<dbReference type="Pfam" id="PF00724">
    <property type="entry name" value="Oxidored_FMN"/>
    <property type="match status" value="1"/>
</dbReference>
<dbReference type="GO" id="GO:0016491">
    <property type="term" value="F:oxidoreductase activity"/>
    <property type="evidence" value="ECO:0007669"/>
    <property type="project" value="UniProtKB-KW"/>
</dbReference>
<keyword evidence="9" id="KW-0411">Iron-sulfur</keyword>
<dbReference type="InterPro" id="IPR023753">
    <property type="entry name" value="FAD/NAD-binding_dom"/>
</dbReference>
<name>A0A918G5J4_9ACTN</name>
<organism evidence="12 13">
    <name type="scientific">Streptomyces humidus</name>
    <dbReference type="NCBI Taxonomy" id="52259"/>
    <lineage>
        <taxon>Bacteria</taxon>
        <taxon>Bacillati</taxon>
        <taxon>Actinomycetota</taxon>
        <taxon>Actinomycetes</taxon>
        <taxon>Kitasatosporales</taxon>
        <taxon>Streptomycetaceae</taxon>
        <taxon>Streptomyces</taxon>
    </lineage>
</organism>
<evidence type="ECO:0000256" key="8">
    <source>
        <dbReference type="ARBA" id="ARBA00023004"/>
    </source>
</evidence>
<keyword evidence="4" id="KW-0285">Flavoprotein</keyword>
<dbReference type="InterPro" id="IPR051793">
    <property type="entry name" value="NADH:flavin_oxidoreductase"/>
</dbReference>
<feature type="domain" description="FAD/NAD(P)-binding" evidence="11">
    <location>
        <begin position="389"/>
        <end position="663"/>
    </location>
</feature>
<dbReference type="PRINTS" id="PR00368">
    <property type="entry name" value="FADPNR"/>
</dbReference>
<dbReference type="PANTHER" id="PTHR42917">
    <property type="entry name" value="2,4-DIENOYL-COA REDUCTASE"/>
    <property type="match status" value="1"/>
</dbReference>
<dbReference type="RefSeq" id="WP_190153203.1">
    <property type="nucleotide sequence ID" value="NZ_BMTL01000036.1"/>
</dbReference>
<evidence type="ECO:0000256" key="6">
    <source>
        <dbReference type="ARBA" id="ARBA00022723"/>
    </source>
</evidence>
<comment type="cofactor">
    <cofactor evidence="1">
        <name>FMN</name>
        <dbReference type="ChEBI" id="CHEBI:58210"/>
    </cofactor>
</comment>
<dbReference type="AlphaFoldDB" id="A0A918G5J4"/>
<reference evidence="12" key="1">
    <citation type="journal article" date="2014" name="Int. J. Syst. Evol. Microbiol.">
        <title>Complete genome sequence of Corynebacterium casei LMG S-19264T (=DSM 44701T), isolated from a smear-ripened cheese.</title>
        <authorList>
            <consortium name="US DOE Joint Genome Institute (JGI-PGF)"/>
            <person name="Walter F."/>
            <person name="Albersmeier A."/>
            <person name="Kalinowski J."/>
            <person name="Ruckert C."/>
        </authorList>
    </citation>
    <scope>NUCLEOTIDE SEQUENCE</scope>
    <source>
        <strain evidence="12">JCM 4386</strain>
    </source>
</reference>
<evidence type="ECO:0000256" key="7">
    <source>
        <dbReference type="ARBA" id="ARBA00023002"/>
    </source>
</evidence>
<dbReference type="SUPFAM" id="SSF51395">
    <property type="entry name" value="FMN-linked oxidoreductases"/>
    <property type="match status" value="1"/>
</dbReference>
<dbReference type="GO" id="GO:0051536">
    <property type="term" value="F:iron-sulfur cluster binding"/>
    <property type="evidence" value="ECO:0007669"/>
    <property type="project" value="UniProtKB-KW"/>
</dbReference>
<comment type="cofactor">
    <cofactor evidence="2">
        <name>[4Fe-4S] cluster</name>
        <dbReference type="ChEBI" id="CHEBI:49883"/>
    </cofactor>
</comment>
<dbReference type="Gene3D" id="3.20.20.70">
    <property type="entry name" value="Aldolase class I"/>
    <property type="match status" value="1"/>
</dbReference>
<evidence type="ECO:0000256" key="4">
    <source>
        <dbReference type="ARBA" id="ARBA00022630"/>
    </source>
</evidence>